<comment type="caution">
    <text evidence="1">The sequence shown here is derived from an EMBL/GenBank/DDBJ whole genome shotgun (WGS) entry which is preliminary data.</text>
</comment>
<proteinExistence type="predicted"/>
<dbReference type="Proteomes" id="UP001597183">
    <property type="component" value="Unassembled WGS sequence"/>
</dbReference>
<dbReference type="RefSeq" id="WP_317790819.1">
    <property type="nucleotide sequence ID" value="NZ_AP028461.1"/>
</dbReference>
<keyword evidence="2" id="KW-1185">Reference proteome</keyword>
<accession>A0ABW4AIM7</accession>
<evidence type="ECO:0000313" key="1">
    <source>
        <dbReference type="EMBL" id="MFD1370128.1"/>
    </source>
</evidence>
<organism evidence="1 2">
    <name type="scientific">Actinoplanes sichuanensis</name>
    <dbReference type="NCBI Taxonomy" id="512349"/>
    <lineage>
        <taxon>Bacteria</taxon>
        <taxon>Bacillati</taxon>
        <taxon>Actinomycetota</taxon>
        <taxon>Actinomycetes</taxon>
        <taxon>Micromonosporales</taxon>
        <taxon>Micromonosporaceae</taxon>
        <taxon>Actinoplanes</taxon>
    </lineage>
</organism>
<sequence length="357" mass="38807">MRLRLLAVAVAVLLILVVVWRVATREEAVAGGTCATTQTEVSGIVGSEKETYLRDSRVVDVLRCAGFTLRIDADGSRDMAKRVASGYDFAFPSSTPTAEKIMEERGITESYKPFSSVMGVATFKPTVEVLRADGVVQTVKGRDVVSIGRLIEMSRAGTTWKDVNPGSPNGNVVMLRTTDPADSNSAIMFLSIASAVLNDDRPVSGADALPRLLPDLCRLVLDQGTKPNTSGVLFEEYLTGGPERIPMALVYESQFLDTVSEQRVPADGERVLLFPDPTVYAWHTLVPLTPAGSELGKLLRDDVTLKDIAAEYGFRPQGRTLADRPNPPVVVEPPDYQVLELMLDKLAEQRKAAQCPK</sequence>
<protein>
    <submittedName>
        <fullName evidence="1">Uncharacterized protein</fullName>
    </submittedName>
</protein>
<evidence type="ECO:0000313" key="2">
    <source>
        <dbReference type="Proteomes" id="UP001597183"/>
    </source>
</evidence>
<name>A0ABW4AIM7_9ACTN</name>
<reference evidence="2" key="1">
    <citation type="journal article" date="2019" name="Int. J. Syst. Evol. Microbiol.">
        <title>The Global Catalogue of Microorganisms (GCM) 10K type strain sequencing project: providing services to taxonomists for standard genome sequencing and annotation.</title>
        <authorList>
            <consortium name="The Broad Institute Genomics Platform"/>
            <consortium name="The Broad Institute Genome Sequencing Center for Infectious Disease"/>
            <person name="Wu L."/>
            <person name="Ma J."/>
        </authorList>
    </citation>
    <scope>NUCLEOTIDE SEQUENCE [LARGE SCALE GENOMIC DNA]</scope>
    <source>
        <strain evidence="2">CCM 7526</strain>
    </source>
</reference>
<dbReference type="EMBL" id="JBHTMK010000043">
    <property type="protein sequence ID" value="MFD1370128.1"/>
    <property type="molecule type" value="Genomic_DNA"/>
</dbReference>
<gene>
    <name evidence="1" type="ORF">ACFQ5G_32745</name>
</gene>